<dbReference type="InterPro" id="IPR003829">
    <property type="entry name" value="Pirin_N_dom"/>
</dbReference>
<dbReference type="Proteomes" id="UP000812672">
    <property type="component" value="Unassembled WGS sequence"/>
</dbReference>
<dbReference type="Gene3D" id="2.60.120.10">
    <property type="entry name" value="Jelly Rolls"/>
    <property type="match status" value="2"/>
</dbReference>
<dbReference type="EMBL" id="JAHLZF010000013">
    <property type="protein sequence ID" value="MBU6081287.1"/>
    <property type="molecule type" value="Genomic_DNA"/>
</dbReference>
<dbReference type="InterPro" id="IPR011051">
    <property type="entry name" value="RmlC_Cupin_sf"/>
</dbReference>
<comment type="caution">
    <text evidence="5">The sequence shown here is derived from an EMBL/GenBank/DDBJ whole genome shotgun (WGS) entry which is preliminary data.</text>
</comment>
<evidence type="ECO:0000256" key="2">
    <source>
        <dbReference type="RuleBase" id="RU003457"/>
    </source>
</evidence>
<evidence type="ECO:0000259" key="3">
    <source>
        <dbReference type="Pfam" id="PF02678"/>
    </source>
</evidence>
<protein>
    <submittedName>
        <fullName evidence="5">Pirin family protein</fullName>
    </submittedName>
</protein>
<keyword evidence="6" id="KW-1185">Reference proteome</keyword>
<feature type="domain" description="Pirin N-terminal" evidence="3">
    <location>
        <begin position="52"/>
        <end position="118"/>
    </location>
</feature>
<feature type="domain" description="Quercetin 2,3-dioxygenase C-terminal cupin" evidence="4">
    <location>
        <begin position="143"/>
        <end position="226"/>
    </location>
</feature>
<dbReference type="Pfam" id="PF02678">
    <property type="entry name" value="Pirin"/>
    <property type="match status" value="1"/>
</dbReference>
<comment type="similarity">
    <text evidence="1 2">Belongs to the pirin family.</text>
</comment>
<evidence type="ECO:0000313" key="6">
    <source>
        <dbReference type="Proteomes" id="UP000812672"/>
    </source>
</evidence>
<name>A0ABS6GQC0_9BACI</name>
<evidence type="ECO:0000313" key="5">
    <source>
        <dbReference type="EMBL" id="MBU6081287.1"/>
    </source>
</evidence>
<dbReference type="InterPro" id="IPR041602">
    <property type="entry name" value="Quercetinase_C"/>
</dbReference>
<accession>A0ABS6GQC0</accession>
<dbReference type="RefSeq" id="WP_186278625.1">
    <property type="nucleotide sequence ID" value="NZ_CAUPKR010000011.1"/>
</dbReference>
<sequence>MLHKLTEDQYTEPFKKPVSITRVPPGKIIDREAEDAALGSLAFIDHAVLQKGITIKMHEHVNDEILSYVWKGTMYHKDSVGYEVPITPGNLMMMNAGESFWHEEKVKEGEVDMLQIFVRPRETDMEPEIQFHQKPERNDDWYLMVGPENSEAPMFVRNQVYIYDIHLKAGDQVKAPQIKGYQPFLYVMDGSIEVGDQTLQRREAVTDSDEKLPTIYVEKDASLVLFLTDLDTEMSMAGTISGVKSE</sequence>
<gene>
    <name evidence="5" type="ORF">KQ486_09720</name>
</gene>
<dbReference type="PANTHER" id="PTHR43212">
    <property type="entry name" value="QUERCETIN 2,3-DIOXYGENASE"/>
    <property type="match status" value="1"/>
</dbReference>
<dbReference type="PANTHER" id="PTHR43212:SF3">
    <property type="entry name" value="QUERCETIN 2,3-DIOXYGENASE"/>
    <property type="match status" value="1"/>
</dbReference>
<reference evidence="5 6" key="1">
    <citation type="journal article" date="2011" name="Int. J. Syst. Evol. Microbiol.">
        <title>Allobacillus halotolerans gen. nov., sp. nov. isolated from shrimp paste.</title>
        <authorList>
            <person name="Sheu S.Y."/>
            <person name="Arun A.B."/>
            <person name="Jiang S.R."/>
            <person name="Young C.C."/>
            <person name="Chen W.M."/>
        </authorList>
    </citation>
    <scope>NUCLEOTIDE SEQUENCE [LARGE SCALE GENOMIC DNA]</scope>
    <source>
        <strain evidence="5 6">LMG 24826</strain>
    </source>
</reference>
<proteinExistence type="inferred from homology"/>
<dbReference type="InterPro" id="IPR012093">
    <property type="entry name" value="Pirin"/>
</dbReference>
<organism evidence="5 6">
    <name type="scientific">Allobacillus halotolerans</name>
    <dbReference type="NCBI Taxonomy" id="570278"/>
    <lineage>
        <taxon>Bacteria</taxon>
        <taxon>Bacillati</taxon>
        <taxon>Bacillota</taxon>
        <taxon>Bacilli</taxon>
        <taxon>Bacillales</taxon>
        <taxon>Bacillaceae</taxon>
        <taxon>Allobacillus</taxon>
    </lineage>
</organism>
<dbReference type="InterPro" id="IPR014710">
    <property type="entry name" value="RmlC-like_jellyroll"/>
</dbReference>
<evidence type="ECO:0000256" key="1">
    <source>
        <dbReference type="ARBA" id="ARBA00008416"/>
    </source>
</evidence>
<dbReference type="SUPFAM" id="SSF51182">
    <property type="entry name" value="RmlC-like cupins"/>
    <property type="match status" value="1"/>
</dbReference>
<dbReference type="Pfam" id="PF17954">
    <property type="entry name" value="Pirin_C_2"/>
    <property type="match status" value="1"/>
</dbReference>
<evidence type="ECO:0000259" key="4">
    <source>
        <dbReference type="Pfam" id="PF17954"/>
    </source>
</evidence>